<organism evidence="2 3">
    <name type="scientific">Roseivivax sediminis</name>
    <dbReference type="NCBI Taxonomy" id="936889"/>
    <lineage>
        <taxon>Bacteria</taxon>
        <taxon>Pseudomonadati</taxon>
        <taxon>Pseudomonadota</taxon>
        <taxon>Alphaproteobacteria</taxon>
        <taxon>Rhodobacterales</taxon>
        <taxon>Roseobacteraceae</taxon>
        <taxon>Roseivivax</taxon>
    </lineage>
</organism>
<feature type="transmembrane region" description="Helical" evidence="1">
    <location>
        <begin position="12"/>
        <end position="34"/>
    </location>
</feature>
<gene>
    <name evidence="2" type="ORF">SAMN04515678_11097</name>
</gene>
<evidence type="ECO:0000313" key="2">
    <source>
        <dbReference type="EMBL" id="SFE48375.1"/>
    </source>
</evidence>
<feature type="transmembrane region" description="Helical" evidence="1">
    <location>
        <begin position="79"/>
        <end position="98"/>
    </location>
</feature>
<evidence type="ECO:0000313" key="3">
    <source>
        <dbReference type="Proteomes" id="UP000325289"/>
    </source>
</evidence>
<sequence>MKTVTDPRPDRPSAAVDALPLLILAALPILLWLFDGSLPALLGALVHFGLLGGAAVLIAQGHEAQVAYDAASVARRPAVPKKLLGAVLLGLMVFLLAGSRFSELAPPVMMGLAAAGFAIAAFGLDPLRHKGLDDPDHIARLRADALIVRADAALRDAVDRVHRLGSTPLSIRTEAMHGAVMRLLRAFASDPHRLLGLEKPLERLLSLIEVEVARLEAGSHEAPKRAARIYATRLDAMATAFEAGARQRRQRETPDAYALDADLLMERMQRERAA</sequence>
<dbReference type="Proteomes" id="UP000325289">
    <property type="component" value="Unassembled WGS sequence"/>
</dbReference>
<keyword evidence="3" id="KW-1185">Reference proteome</keyword>
<feature type="transmembrane region" description="Helical" evidence="1">
    <location>
        <begin position="104"/>
        <end position="124"/>
    </location>
</feature>
<proteinExistence type="predicted"/>
<keyword evidence="1" id="KW-0472">Membrane</keyword>
<protein>
    <recommendedName>
        <fullName evidence="4">5-bromo-4-chloroindolyl phosphate hydrolysis protein</fullName>
    </recommendedName>
</protein>
<dbReference type="AlphaFoldDB" id="A0A1I2AWL0"/>
<dbReference type="RefSeq" id="WP_149756887.1">
    <property type="nucleotide sequence ID" value="NZ_FOMS01000010.1"/>
</dbReference>
<evidence type="ECO:0000256" key="1">
    <source>
        <dbReference type="SAM" id="Phobius"/>
    </source>
</evidence>
<evidence type="ECO:0008006" key="4">
    <source>
        <dbReference type="Google" id="ProtNLM"/>
    </source>
</evidence>
<reference evidence="2 3" key="1">
    <citation type="submission" date="2016-10" db="EMBL/GenBank/DDBJ databases">
        <authorList>
            <person name="Varghese N."/>
            <person name="Submissions S."/>
        </authorList>
    </citation>
    <scope>NUCLEOTIDE SEQUENCE [LARGE SCALE GENOMIC DNA]</scope>
    <source>
        <strain evidence="3">YIM D21,KCTC 23444,ACCC 10710</strain>
    </source>
</reference>
<dbReference type="EMBL" id="FOMS01000010">
    <property type="protein sequence ID" value="SFE48375.1"/>
    <property type="molecule type" value="Genomic_DNA"/>
</dbReference>
<name>A0A1I2AWL0_9RHOB</name>
<accession>A0A1I2AWL0</accession>
<keyword evidence="1" id="KW-1133">Transmembrane helix</keyword>
<feature type="transmembrane region" description="Helical" evidence="1">
    <location>
        <begin position="40"/>
        <end position="59"/>
    </location>
</feature>
<dbReference type="OrthoDB" id="7877480at2"/>
<keyword evidence="1" id="KW-0812">Transmembrane</keyword>